<name>A0A015NBJ8_RHIIW</name>
<dbReference type="EMBL" id="JEMT01012128">
    <property type="protein sequence ID" value="EXX76573.1"/>
    <property type="molecule type" value="Genomic_DNA"/>
</dbReference>
<accession>A0A015NBJ8</accession>
<dbReference type="Proteomes" id="UP000022910">
    <property type="component" value="Unassembled WGS sequence"/>
</dbReference>
<sequence length="218" mass="24596">MALRLTPPDQFNDPFEMCPPIDVADVDELTAISNVTTEITSELLSNLLHSTLREALGALCFTKNGNHPLMWAHYADEHKGAVIKFKTDRACFNRGDYNEDVGKFVDISYTKLRPVLNAASSKKAITILALSKAADWEYEEEMRFLLPLSVADKVIDNKYHLINIDPLSVESIILGCRASDDFINQVVETVRTKSDMSHVNLYKSEPCKKHYALNYVEL</sequence>
<keyword evidence="2" id="KW-1185">Reference proteome</keyword>
<comment type="caution">
    <text evidence="1">The sequence shown here is derived from an EMBL/GenBank/DDBJ whole genome shotgun (WGS) entry which is preliminary data.</text>
</comment>
<dbReference type="Pfam" id="PF11185">
    <property type="entry name" value="DUF2971"/>
    <property type="match status" value="1"/>
</dbReference>
<evidence type="ECO:0000313" key="1">
    <source>
        <dbReference type="EMBL" id="EXX76573.1"/>
    </source>
</evidence>
<dbReference type="HOGENOM" id="CLU_050666_1_0_1"/>
<gene>
    <name evidence="1" type="ORF">RirG_031950</name>
</gene>
<proteinExistence type="predicted"/>
<evidence type="ECO:0008006" key="3">
    <source>
        <dbReference type="Google" id="ProtNLM"/>
    </source>
</evidence>
<reference evidence="1 2" key="1">
    <citation type="submission" date="2014-02" db="EMBL/GenBank/DDBJ databases">
        <title>Single nucleus genome sequencing reveals high similarity among nuclei of an endomycorrhizal fungus.</title>
        <authorList>
            <person name="Lin K."/>
            <person name="Geurts R."/>
            <person name="Zhang Z."/>
            <person name="Limpens E."/>
            <person name="Saunders D.G."/>
            <person name="Mu D."/>
            <person name="Pang E."/>
            <person name="Cao H."/>
            <person name="Cha H."/>
            <person name="Lin T."/>
            <person name="Zhou Q."/>
            <person name="Shang Y."/>
            <person name="Li Y."/>
            <person name="Ivanov S."/>
            <person name="Sharma T."/>
            <person name="Velzen R.V."/>
            <person name="Ruijter N.D."/>
            <person name="Aanen D.K."/>
            <person name="Win J."/>
            <person name="Kamoun S."/>
            <person name="Bisseling T."/>
            <person name="Huang S."/>
        </authorList>
    </citation>
    <scope>NUCLEOTIDE SEQUENCE [LARGE SCALE GENOMIC DNA]</scope>
    <source>
        <strain evidence="2">DAOM197198w</strain>
    </source>
</reference>
<dbReference type="AlphaFoldDB" id="A0A015NBJ8"/>
<organism evidence="1 2">
    <name type="scientific">Rhizophagus irregularis (strain DAOM 197198w)</name>
    <name type="common">Glomus intraradices</name>
    <dbReference type="NCBI Taxonomy" id="1432141"/>
    <lineage>
        <taxon>Eukaryota</taxon>
        <taxon>Fungi</taxon>
        <taxon>Fungi incertae sedis</taxon>
        <taxon>Mucoromycota</taxon>
        <taxon>Glomeromycotina</taxon>
        <taxon>Glomeromycetes</taxon>
        <taxon>Glomerales</taxon>
        <taxon>Glomeraceae</taxon>
        <taxon>Rhizophagus</taxon>
    </lineage>
</organism>
<protein>
    <recommendedName>
        <fullName evidence="3">DUF2971 domain-containing protein</fullName>
    </recommendedName>
</protein>
<evidence type="ECO:0000313" key="2">
    <source>
        <dbReference type="Proteomes" id="UP000022910"/>
    </source>
</evidence>
<dbReference type="InterPro" id="IPR021352">
    <property type="entry name" value="DUF2971"/>
</dbReference>